<dbReference type="Pfam" id="PF01497">
    <property type="entry name" value="Peripla_BP_2"/>
    <property type="match status" value="1"/>
</dbReference>
<dbReference type="SUPFAM" id="SSF53807">
    <property type="entry name" value="Helical backbone' metal receptor"/>
    <property type="match status" value="1"/>
</dbReference>
<evidence type="ECO:0000313" key="3">
    <source>
        <dbReference type="Proteomes" id="UP000004169"/>
    </source>
</evidence>
<dbReference type="Gene3D" id="3.40.50.1980">
    <property type="entry name" value="Nitrogenase molybdenum iron protein domain"/>
    <property type="match status" value="2"/>
</dbReference>
<dbReference type="OrthoDB" id="1632039at2"/>
<accession>H8FUE9</accession>
<keyword evidence="3" id="KW-1185">Reference proteome</keyword>
<dbReference type="AlphaFoldDB" id="H8FUE9"/>
<name>H8FUE9_MAGML</name>
<dbReference type="STRING" id="1150626.PHAMO_30143"/>
<evidence type="ECO:0000313" key="2">
    <source>
        <dbReference type="EMBL" id="CCG41987.1"/>
    </source>
</evidence>
<feature type="domain" description="Fe/B12 periplasmic-binding" evidence="1">
    <location>
        <begin position="30"/>
        <end position="280"/>
    </location>
</feature>
<dbReference type="EMBL" id="CAHP01000023">
    <property type="protein sequence ID" value="CCG41987.1"/>
    <property type="molecule type" value="Genomic_DNA"/>
</dbReference>
<gene>
    <name evidence="2" type="ORF">PHAMO_30143</name>
</gene>
<proteinExistence type="predicted"/>
<dbReference type="InterPro" id="IPR002491">
    <property type="entry name" value="ABC_transptr_periplasmic_BD"/>
</dbReference>
<comment type="caution">
    <text evidence="2">The sequence shown here is derived from an EMBL/GenBank/DDBJ whole genome shotgun (WGS) entry which is preliminary data.</text>
</comment>
<dbReference type="Proteomes" id="UP000004169">
    <property type="component" value="Unassembled WGS sequence"/>
</dbReference>
<evidence type="ECO:0000259" key="1">
    <source>
        <dbReference type="PROSITE" id="PS50983"/>
    </source>
</evidence>
<dbReference type="PANTHER" id="PTHR30535">
    <property type="entry name" value="VITAMIN B12-BINDING PROTEIN"/>
    <property type="match status" value="1"/>
</dbReference>
<dbReference type="PANTHER" id="PTHR30535:SF34">
    <property type="entry name" value="MOLYBDATE-BINDING PROTEIN MOLA"/>
    <property type="match status" value="1"/>
</dbReference>
<dbReference type="eggNOG" id="COG0614">
    <property type="taxonomic scope" value="Bacteria"/>
</dbReference>
<sequence>MKEGRMFRLAILSVLILTWGVPAWAGAKVRVMSIDNCANQLILVLADRDQIVSLAKGGDVSTLPAIKALAEGLPRNDRTAEEIIRARPDLLFYGTWTGSTAMTVKRLGIRAIRLEPPRDVAQAQRQIIEVATLLGQEERGRALAARVARGQDEAVARQSGTRLQGLVYRSGGYAYGADTLVDSIMDSAGIDNVAARLGQKLAGTIDMETVLMAAPQVLLDDQLRDRADPRIATDFLAHPALRRGLPDVARIQFPMAFWLCGGAATPIAIDALSALADAHRATLEGKQ</sequence>
<dbReference type="PROSITE" id="PS50983">
    <property type="entry name" value="FE_B12_PBP"/>
    <property type="match status" value="1"/>
</dbReference>
<organism evidence="2 3">
    <name type="scientific">Magnetospirillum molischianum DSM 120</name>
    <dbReference type="NCBI Taxonomy" id="1150626"/>
    <lineage>
        <taxon>Bacteria</taxon>
        <taxon>Pseudomonadati</taxon>
        <taxon>Pseudomonadota</taxon>
        <taxon>Alphaproteobacteria</taxon>
        <taxon>Rhodospirillales</taxon>
        <taxon>Rhodospirillaceae</taxon>
        <taxon>Magnetospirillum</taxon>
    </lineage>
</organism>
<protein>
    <submittedName>
        <fullName evidence="2">Putative Periplasmic binding protein</fullName>
    </submittedName>
</protein>
<dbReference type="InterPro" id="IPR050902">
    <property type="entry name" value="ABC_Transporter_SBP"/>
</dbReference>
<reference evidence="2 3" key="1">
    <citation type="journal article" date="2012" name="J. Bacteriol.">
        <title>Draft Genome Sequence of the Purple Photosynthetic Bacterium Phaeospirillum molischianum DSM120, a Particularly Versatile Bacterium.</title>
        <authorList>
            <person name="Duquesne K."/>
            <person name="Prima V."/>
            <person name="Ji B."/>
            <person name="Rouy Z."/>
            <person name="Medigue C."/>
            <person name="Talla E."/>
            <person name="Sturgis J.N."/>
        </authorList>
    </citation>
    <scope>NUCLEOTIDE SEQUENCE [LARGE SCALE GENOMIC DNA]</scope>
    <source>
        <strain evidence="3">DSM120</strain>
    </source>
</reference>